<dbReference type="InterPro" id="IPR032675">
    <property type="entry name" value="LRR_dom_sf"/>
</dbReference>
<dbReference type="Pfam" id="PF12937">
    <property type="entry name" value="F-box-like"/>
    <property type="match status" value="1"/>
</dbReference>
<dbReference type="InterPro" id="IPR006553">
    <property type="entry name" value="Leu-rich_rpt_Cys-con_subtyp"/>
</dbReference>
<reference evidence="4" key="1">
    <citation type="journal article" date="2023" name="bioRxiv">
        <title>Scaffold-level genome assemblies of two parasitoid biocontrol wasps reveal the parthenogenesis mechanism and an associated novel virus.</title>
        <authorList>
            <person name="Inwood S."/>
            <person name="Skelly J."/>
            <person name="Guhlin J."/>
            <person name="Harrop T."/>
            <person name="Goldson S."/>
            <person name="Dearden P."/>
        </authorList>
    </citation>
    <scope>NUCLEOTIDE SEQUENCE</scope>
    <source>
        <strain evidence="4">Irish</strain>
        <tissue evidence="4">Whole body</tissue>
    </source>
</reference>
<proteinExistence type="predicted"/>
<dbReference type="GO" id="GO:0019005">
    <property type="term" value="C:SCF ubiquitin ligase complex"/>
    <property type="evidence" value="ECO:0007669"/>
    <property type="project" value="TreeGrafter"/>
</dbReference>
<evidence type="ECO:0000256" key="1">
    <source>
        <dbReference type="ARBA" id="ARBA00022786"/>
    </source>
</evidence>
<sequence length="458" mass="52795">MSENNCDDENMKVKKIKISEADNQNLSINDLPEECLLEIFSWFDPSELVQVDEVCQRWESLCEQFWKVMRNIIYSSGYWTVDQLVWYKIDNETDVNQLKKLLERCGKYITHFEISNFSSTNPSHITKNLLRIVPQLCKNLTSMKIISKDLLSVVIQTIAKNLENLIELEIRCLGEGLESDFCKILENNKNLKILKMSSDPVGQSKFGSTCKFLQYLSPGVEKIYMDQRYNRYSSCFKTAFRKFKRLQLFKCDGTFDYAMMQALTWNRSLIKLSLSLAKFKSPMRSINTLGNLVNLKKLNISFVHQLKDDNLIHITNNCKQLKALNIEFCEYITDKGIVSIANLPQLEFLNMGNIDCVTDNSIGNLSDSLERLWCVGCRFIKNDGVIKLIRKSSKLQYIDLMNTSVTEALHQIVEEVNRTRSNCDQIEILTGETDPQSGESPPGALILDSDDDEDDYWN</sequence>
<dbReference type="SUPFAM" id="SSF81383">
    <property type="entry name" value="F-box domain"/>
    <property type="match status" value="1"/>
</dbReference>
<gene>
    <name evidence="4" type="ORF">PV328_011337</name>
</gene>
<dbReference type="InterPro" id="IPR036047">
    <property type="entry name" value="F-box-like_dom_sf"/>
</dbReference>
<dbReference type="Gene3D" id="1.20.1280.50">
    <property type="match status" value="1"/>
</dbReference>
<feature type="region of interest" description="Disordered" evidence="2">
    <location>
        <begin position="429"/>
        <end position="458"/>
    </location>
</feature>
<dbReference type="GO" id="GO:0031146">
    <property type="term" value="P:SCF-dependent proteasomal ubiquitin-dependent protein catabolic process"/>
    <property type="evidence" value="ECO:0007669"/>
    <property type="project" value="TreeGrafter"/>
</dbReference>
<evidence type="ECO:0000313" key="5">
    <source>
        <dbReference type="Proteomes" id="UP001168990"/>
    </source>
</evidence>
<dbReference type="EMBL" id="JAQQBS010001425">
    <property type="protein sequence ID" value="KAK0157622.1"/>
    <property type="molecule type" value="Genomic_DNA"/>
</dbReference>
<accession>A0AA39ETT9</accession>
<keyword evidence="1" id="KW-0833">Ubl conjugation pathway</keyword>
<dbReference type="PROSITE" id="PS50181">
    <property type="entry name" value="FBOX"/>
    <property type="match status" value="1"/>
</dbReference>
<dbReference type="InterPro" id="IPR057207">
    <property type="entry name" value="FBXL15_LRR"/>
</dbReference>
<organism evidence="4 5">
    <name type="scientific">Microctonus aethiopoides</name>
    <dbReference type="NCBI Taxonomy" id="144406"/>
    <lineage>
        <taxon>Eukaryota</taxon>
        <taxon>Metazoa</taxon>
        <taxon>Ecdysozoa</taxon>
        <taxon>Arthropoda</taxon>
        <taxon>Hexapoda</taxon>
        <taxon>Insecta</taxon>
        <taxon>Pterygota</taxon>
        <taxon>Neoptera</taxon>
        <taxon>Endopterygota</taxon>
        <taxon>Hymenoptera</taxon>
        <taxon>Apocrita</taxon>
        <taxon>Ichneumonoidea</taxon>
        <taxon>Braconidae</taxon>
        <taxon>Euphorinae</taxon>
        <taxon>Microctonus</taxon>
    </lineage>
</organism>
<comment type="caution">
    <text evidence="4">The sequence shown here is derived from an EMBL/GenBank/DDBJ whole genome shotgun (WGS) entry which is preliminary data.</text>
</comment>
<evidence type="ECO:0000256" key="2">
    <source>
        <dbReference type="SAM" id="MobiDB-lite"/>
    </source>
</evidence>
<dbReference type="SUPFAM" id="SSF52047">
    <property type="entry name" value="RNI-like"/>
    <property type="match status" value="1"/>
</dbReference>
<feature type="domain" description="F-box" evidence="3">
    <location>
        <begin position="25"/>
        <end position="69"/>
    </location>
</feature>
<name>A0AA39ETT9_9HYME</name>
<dbReference type="AlphaFoldDB" id="A0AA39ETT9"/>
<keyword evidence="5" id="KW-1185">Reference proteome</keyword>
<evidence type="ECO:0000259" key="3">
    <source>
        <dbReference type="PROSITE" id="PS50181"/>
    </source>
</evidence>
<dbReference type="SMART" id="SM00367">
    <property type="entry name" value="LRR_CC"/>
    <property type="match status" value="3"/>
</dbReference>
<protein>
    <recommendedName>
        <fullName evidence="3">F-box domain-containing protein</fullName>
    </recommendedName>
</protein>
<evidence type="ECO:0000313" key="4">
    <source>
        <dbReference type="EMBL" id="KAK0157622.1"/>
    </source>
</evidence>
<reference evidence="4" key="2">
    <citation type="submission" date="2023-03" db="EMBL/GenBank/DDBJ databases">
        <authorList>
            <person name="Inwood S.N."/>
            <person name="Skelly J.G."/>
            <person name="Guhlin J."/>
            <person name="Harrop T.W.R."/>
            <person name="Goldson S.G."/>
            <person name="Dearden P.K."/>
        </authorList>
    </citation>
    <scope>NUCLEOTIDE SEQUENCE</scope>
    <source>
        <strain evidence="4">Irish</strain>
        <tissue evidence="4">Whole body</tissue>
    </source>
</reference>
<dbReference type="PANTHER" id="PTHR13318:SF190">
    <property type="entry name" value="PARTNER OF PAIRED, ISOFORM B"/>
    <property type="match status" value="1"/>
</dbReference>
<dbReference type="Gene3D" id="3.80.10.10">
    <property type="entry name" value="Ribonuclease Inhibitor"/>
    <property type="match status" value="1"/>
</dbReference>
<dbReference type="SMART" id="SM00256">
    <property type="entry name" value="FBOX"/>
    <property type="match status" value="1"/>
</dbReference>
<feature type="compositionally biased region" description="Acidic residues" evidence="2">
    <location>
        <begin position="448"/>
        <end position="458"/>
    </location>
</feature>
<dbReference type="PANTHER" id="PTHR13318">
    <property type="entry name" value="PARTNER OF PAIRED, ISOFORM B-RELATED"/>
    <property type="match status" value="1"/>
</dbReference>
<dbReference type="InterPro" id="IPR001810">
    <property type="entry name" value="F-box_dom"/>
</dbReference>
<dbReference type="Proteomes" id="UP001168990">
    <property type="component" value="Unassembled WGS sequence"/>
</dbReference>
<dbReference type="Pfam" id="PF25372">
    <property type="entry name" value="DUF7885"/>
    <property type="match status" value="1"/>
</dbReference>
<dbReference type="CDD" id="cd09917">
    <property type="entry name" value="F-box_SF"/>
    <property type="match status" value="1"/>
</dbReference>